<proteinExistence type="predicted"/>
<reference evidence="2 3" key="2">
    <citation type="journal article" date="2014" name="PLoS ONE">
        <title>Evolution of mitochondria reconstructed from the energy metabolism of living bacteria.</title>
        <authorList>
            <person name="Degli Esposti M."/>
            <person name="Chouaia B."/>
            <person name="Comandatore F."/>
            <person name="Crotti E."/>
            <person name="Sassera D."/>
            <person name="Lievens P.M."/>
            <person name="Daffonchio D."/>
            <person name="Bandi C."/>
        </authorList>
    </citation>
    <scope>NUCLEOTIDE SEQUENCE [LARGE SCALE GENOMIC DNA]</scope>
    <source>
        <strain evidence="2 3">SF2.1</strain>
    </source>
</reference>
<reference evidence="2 3" key="1">
    <citation type="journal article" date="2014" name="Genome Biol. Evol.">
        <title>Acetic acid bacteria genomes reveal functional traits for adaptation to life in insect guts.</title>
        <authorList>
            <person name="Chouaia B."/>
            <person name="Gaiarsa S."/>
            <person name="Crotti E."/>
            <person name="Comandatore F."/>
            <person name="Degli Esposti M."/>
            <person name="Ricci I."/>
            <person name="Alma A."/>
            <person name="Favia G."/>
            <person name="Bandi C."/>
            <person name="Daffonchio D."/>
        </authorList>
    </citation>
    <scope>NUCLEOTIDE SEQUENCE [LARGE SCALE GENOMIC DNA]</scope>
    <source>
        <strain evidence="2 3">SF2.1</strain>
    </source>
</reference>
<evidence type="ECO:0000313" key="2">
    <source>
        <dbReference type="EMBL" id="CDG39819.1"/>
    </source>
</evidence>
<dbReference type="Proteomes" id="UP000027583">
    <property type="component" value="Unassembled WGS sequence"/>
</dbReference>
<dbReference type="EMBL" id="CBLX010000012">
    <property type="protein sequence ID" value="CDG39819.1"/>
    <property type="molecule type" value="Genomic_DNA"/>
</dbReference>
<name>A0A060QFC5_9PROT</name>
<feature type="compositionally biased region" description="Basic and acidic residues" evidence="1">
    <location>
        <begin position="212"/>
        <end position="232"/>
    </location>
</feature>
<dbReference type="AlphaFoldDB" id="A0A060QFC5"/>
<evidence type="ECO:0000256" key="1">
    <source>
        <dbReference type="SAM" id="MobiDB-lite"/>
    </source>
</evidence>
<organism evidence="2 3">
    <name type="scientific">Asaia bogorensis</name>
    <dbReference type="NCBI Taxonomy" id="91915"/>
    <lineage>
        <taxon>Bacteria</taxon>
        <taxon>Pseudomonadati</taxon>
        <taxon>Pseudomonadota</taxon>
        <taxon>Alphaproteobacteria</taxon>
        <taxon>Acetobacterales</taxon>
        <taxon>Acetobacteraceae</taxon>
        <taxon>Asaia</taxon>
    </lineage>
</organism>
<feature type="compositionally biased region" description="Basic residues" evidence="1">
    <location>
        <begin position="61"/>
        <end position="70"/>
    </location>
</feature>
<feature type="compositionally biased region" description="Basic residues" evidence="1">
    <location>
        <begin position="12"/>
        <end position="23"/>
    </location>
</feature>
<evidence type="ECO:0000313" key="3">
    <source>
        <dbReference type="Proteomes" id="UP000027583"/>
    </source>
</evidence>
<protein>
    <submittedName>
        <fullName evidence="2">Uncharacterized protein</fullName>
    </submittedName>
</protein>
<accession>A0A060QFC5</accession>
<feature type="region of interest" description="Disordered" evidence="1">
    <location>
        <begin position="1"/>
        <end position="82"/>
    </location>
</feature>
<gene>
    <name evidence="2" type="ORF">ASAP_1774</name>
</gene>
<feature type="region of interest" description="Disordered" evidence="1">
    <location>
        <begin position="119"/>
        <end position="373"/>
    </location>
</feature>
<comment type="caution">
    <text evidence="2">The sequence shown here is derived from an EMBL/GenBank/DDBJ whole genome shotgun (WGS) entry which is preliminary data.</text>
</comment>
<feature type="compositionally biased region" description="Basic and acidic residues" evidence="1">
    <location>
        <begin position="249"/>
        <end position="274"/>
    </location>
</feature>
<sequence>MISVTEPAPLRPRWRSDRRRRAAAHPVGTEAQRRTAGRNFLVSRGMTAQPSGEENYGPLLRHGRSRRSRPSARSAILRGGMRARPDRAHITETMATRAPRKCRPGRGRHRHALLPTLHTPRSGTAFRTDTPCLPGFHRPMLTGSAGRPRSRERAPSANMLQSGPHRSLLPYPPDSEAARCESPRSCPASPVARAVSDPRDIAAGRSGWGHGCKADESGDAHRDRADDGEKELPRRRRHQHLGDPMCRAVAHDNGGHRIEQDDQQLEPHPRHQGEGDLANNEGCSARDETDDDPADNTSTRTIRPEPGHQTHGAGQGEDCHGKEQPAQEANAGDEQEGSKDEHGGGLRATDNVGRSRLPPPPRRNPHYSADDTVTGTKIRAAYVPPVTISSKSIAGMRTLRSIRSSVIAFPRDPVALRRTLRSIAPGAT</sequence>